<dbReference type="GO" id="GO:0005737">
    <property type="term" value="C:cytoplasm"/>
    <property type="evidence" value="ECO:0007669"/>
    <property type="project" value="TreeGrafter"/>
</dbReference>
<evidence type="ECO:0000256" key="1">
    <source>
        <dbReference type="ARBA" id="ARBA00004761"/>
    </source>
</evidence>
<evidence type="ECO:0000256" key="8">
    <source>
        <dbReference type="ARBA" id="ARBA00023064"/>
    </source>
</evidence>
<evidence type="ECO:0000256" key="2">
    <source>
        <dbReference type="ARBA" id="ARBA00008420"/>
    </source>
</evidence>
<accession>A0A1C5HPV7</accession>
<dbReference type="CDD" id="cd02021">
    <property type="entry name" value="GntK"/>
    <property type="match status" value="1"/>
</dbReference>
<dbReference type="GO" id="GO:0019521">
    <property type="term" value="P:D-gluconate metabolic process"/>
    <property type="evidence" value="ECO:0007669"/>
    <property type="project" value="UniProtKB-KW"/>
</dbReference>
<dbReference type="GO" id="GO:0046316">
    <property type="term" value="F:gluconokinase activity"/>
    <property type="evidence" value="ECO:0007669"/>
    <property type="project" value="UniProtKB-EC"/>
</dbReference>
<keyword evidence="4 10" id="KW-0808">Transferase</keyword>
<dbReference type="Gene3D" id="3.40.50.300">
    <property type="entry name" value="P-loop containing nucleotide triphosphate hydrolases"/>
    <property type="match status" value="1"/>
</dbReference>
<dbReference type="EMBL" id="LT607750">
    <property type="protein sequence ID" value="SCG48096.1"/>
    <property type="molecule type" value="Genomic_DNA"/>
</dbReference>
<sequence length="194" mass="20699">MTGERRPAPAGATRHVVVMGVSGAGKTTVARGIAARTGLTFAEADEFHPPANVERMRAGVPLDDAARQPWLRELAAWMAARAAEGVSTVLACSALRRSYRDVLRQGPPQVEFVHLDGPAEVIRERLSQRAGHYMPASLLESQLATLEQPDPDESVLVLDVSLTPEELVEAAVGKLGLPRVADLTRPGHSGSASR</sequence>
<evidence type="ECO:0000256" key="4">
    <source>
        <dbReference type="ARBA" id="ARBA00022679"/>
    </source>
</evidence>
<protein>
    <recommendedName>
        <fullName evidence="3 10">Gluconokinase</fullName>
        <ecNumber evidence="3 10">2.7.1.12</ecNumber>
    </recommendedName>
</protein>
<dbReference type="PANTHER" id="PTHR43442">
    <property type="entry name" value="GLUCONOKINASE-RELATED"/>
    <property type="match status" value="1"/>
</dbReference>
<proteinExistence type="inferred from homology"/>
<evidence type="ECO:0000256" key="9">
    <source>
        <dbReference type="ARBA" id="ARBA00048090"/>
    </source>
</evidence>
<comment type="similarity">
    <text evidence="2 10">Belongs to the gluconokinase GntK/GntV family.</text>
</comment>
<evidence type="ECO:0000313" key="12">
    <source>
        <dbReference type="Proteomes" id="UP000198217"/>
    </source>
</evidence>
<dbReference type="RefSeq" id="WP_088993553.1">
    <property type="nucleotide sequence ID" value="NZ_LT607750.1"/>
</dbReference>
<dbReference type="FunFam" id="3.40.50.300:FF:000522">
    <property type="entry name" value="Gluconokinase"/>
    <property type="match status" value="1"/>
</dbReference>
<dbReference type="Proteomes" id="UP000198217">
    <property type="component" value="Chromosome I"/>
</dbReference>
<keyword evidence="5 10" id="KW-0547">Nucleotide-binding</keyword>
<organism evidence="11 12">
    <name type="scientific">Micromonospora echinaurantiaca</name>
    <dbReference type="NCBI Taxonomy" id="47857"/>
    <lineage>
        <taxon>Bacteria</taxon>
        <taxon>Bacillati</taxon>
        <taxon>Actinomycetota</taxon>
        <taxon>Actinomycetes</taxon>
        <taxon>Micromonosporales</taxon>
        <taxon>Micromonosporaceae</taxon>
        <taxon>Micromonospora</taxon>
    </lineage>
</organism>
<name>A0A1C5HPV7_9ACTN</name>
<dbReference type="AlphaFoldDB" id="A0A1C5HPV7"/>
<evidence type="ECO:0000256" key="5">
    <source>
        <dbReference type="ARBA" id="ARBA00022741"/>
    </source>
</evidence>
<comment type="catalytic activity">
    <reaction evidence="9 10">
        <text>D-gluconate + ATP = 6-phospho-D-gluconate + ADP + H(+)</text>
        <dbReference type="Rhea" id="RHEA:19433"/>
        <dbReference type="ChEBI" id="CHEBI:15378"/>
        <dbReference type="ChEBI" id="CHEBI:18391"/>
        <dbReference type="ChEBI" id="CHEBI:30616"/>
        <dbReference type="ChEBI" id="CHEBI:58759"/>
        <dbReference type="ChEBI" id="CHEBI:456216"/>
        <dbReference type="EC" id="2.7.1.12"/>
    </reaction>
</comment>
<evidence type="ECO:0000256" key="3">
    <source>
        <dbReference type="ARBA" id="ARBA00012054"/>
    </source>
</evidence>
<keyword evidence="6 10" id="KW-0418">Kinase</keyword>
<gene>
    <name evidence="11" type="ORF">GA0070609_2020</name>
</gene>
<dbReference type="SUPFAM" id="SSF52540">
    <property type="entry name" value="P-loop containing nucleoside triphosphate hydrolases"/>
    <property type="match status" value="1"/>
</dbReference>
<evidence type="ECO:0000313" key="11">
    <source>
        <dbReference type="EMBL" id="SCG48096.1"/>
    </source>
</evidence>
<dbReference type="InterPro" id="IPR027417">
    <property type="entry name" value="P-loop_NTPase"/>
</dbReference>
<comment type="pathway">
    <text evidence="1">Carbohydrate acid metabolism.</text>
</comment>
<dbReference type="Pfam" id="PF13671">
    <property type="entry name" value="AAA_33"/>
    <property type="match status" value="1"/>
</dbReference>
<keyword evidence="7 10" id="KW-0067">ATP-binding</keyword>
<evidence type="ECO:0000256" key="7">
    <source>
        <dbReference type="ARBA" id="ARBA00022840"/>
    </source>
</evidence>
<evidence type="ECO:0000256" key="10">
    <source>
        <dbReference type="RuleBase" id="RU363066"/>
    </source>
</evidence>
<keyword evidence="12" id="KW-1185">Reference proteome</keyword>
<dbReference type="NCBIfam" id="TIGR01313">
    <property type="entry name" value="therm_gnt_kin"/>
    <property type="match status" value="1"/>
</dbReference>
<reference evidence="11 12" key="1">
    <citation type="submission" date="2016-06" db="EMBL/GenBank/DDBJ databases">
        <authorList>
            <person name="Kjaerup R.B."/>
            <person name="Dalgaard T.S."/>
            <person name="Juul-Madsen H.R."/>
        </authorList>
    </citation>
    <scope>NUCLEOTIDE SEQUENCE [LARGE SCALE GENOMIC DNA]</scope>
    <source>
        <strain evidence="11 12">DSM 43904</strain>
    </source>
</reference>
<dbReference type="EC" id="2.7.1.12" evidence="3 10"/>
<dbReference type="PANTHER" id="PTHR43442:SF3">
    <property type="entry name" value="GLUCONOKINASE-RELATED"/>
    <property type="match status" value="1"/>
</dbReference>
<dbReference type="InterPro" id="IPR006001">
    <property type="entry name" value="Therm_gnt_kin"/>
</dbReference>
<dbReference type="GO" id="GO:0005524">
    <property type="term" value="F:ATP binding"/>
    <property type="evidence" value="ECO:0007669"/>
    <property type="project" value="UniProtKB-KW"/>
</dbReference>
<evidence type="ECO:0000256" key="6">
    <source>
        <dbReference type="ARBA" id="ARBA00022777"/>
    </source>
</evidence>
<keyword evidence="8" id="KW-0311">Gluconate utilization</keyword>